<feature type="transmembrane region" description="Helical" evidence="1">
    <location>
        <begin position="78"/>
        <end position="98"/>
    </location>
</feature>
<feature type="transmembrane region" description="Helical" evidence="1">
    <location>
        <begin position="15"/>
        <end position="40"/>
    </location>
</feature>
<organism evidence="2 3">
    <name type="scientific">Gracilibacillus boraciitolerans JCM 21714</name>
    <dbReference type="NCBI Taxonomy" id="1298598"/>
    <lineage>
        <taxon>Bacteria</taxon>
        <taxon>Bacillati</taxon>
        <taxon>Bacillota</taxon>
        <taxon>Bacilli</taxon>
        <taxon>Bacillales</taxon>
        <taxon>Bacillaceae</taxon>
        <taxon>Gracilibacillus</taxon>
    </lineage>
</organism>
<evidence type="ECO:0000256" key="1">
    <source>
        <dbReference type="SAM" id="Phobius"/>
    </source>
</evidence>
<protein>
    <submittedName>
        <fullName evidence="2">YTEU protein</fullName>
    </submittedName>
</protein>
<dbReference type="eggNOG" id="COG5578">
    <property type="taxonomic scope" value="Bacteria"/>
</dbReference>
<dbReference type="AlphaFoldDB" id="W4VF21"/>
<keyword evidence="1" id="KW-1133">Transmembrane helix</keyword>
<keyword evidence="3" id="KW-1185">Reference proteome</keyword>
<name>W4VF21_9BACI</name>
<gene>
    <name evidence="2" type="ORF">JCM21714_953</name>
</gene>
<feature type="transmembrane region" description="Helical" evidence="1">
    <location>
        <begin position="145"/>
        <end position="169"/>
    </location>
</feature>
<dbReference type="RefSeq" id="WP_052000358.1">
    <property type="nucleotide sequence ID" value="NZ_BAVS01000002.1"/>
</dbReference>
<reference evidence="2 3" key="1">
    <citation type="journal article" date="2014" name="Genome Announc.">
        <title>Draft Genome Sequence of the Boron-Tolerant and Moderately Halotolerant Bacterium Gracilibacillus boraciitolerans JCM 21714T.</title>
        <authorList>
            <person name="Ahmed I."/>
            <person name="Oshima K."/>
            <person name="Suda W."/>
            <person name="Kitamura K."/>
            <person name="Iida T."/>
            <person name="Ohmori Y."/>
            <person name="Fujiwara T."/>
            <person name="Hattori M."/>
            <person name="Ohkuma M."/>
        </authorList>
    </citation>
    <scope>NUCLEOTIDE SEQUENCE [LARGE SCALE GENOMIC DNA]</scope>
    <source>
        <strain evidence="2 3">JCM 21714</strain>
    </source>
</reference>
<sequence>MKSLNTNGFYRFLEWLMWIMYLNLLWIISSLLGLIVFGIFPATMALISTIREWHVNEEISFHKSYAKAYKQYFIKSNLMGFLFLVVGYILFVDLQWIIQNTSTFQFLFLTVFIVLAFIYIITLLYTFPIMAHFNLKISHAIKHAIIIGVFSPLVTFIMGTILILLQYLWRFIPGLLPVIGVSLTFYIITRFSIIAFERFEVKQKKLLEKENNPIMKGGTRTCIRFI</sequence>
<evidence type="ECO:0000313" key="3">
    <source>
        <dbReference type="Proteomes" id="UP000019102"/>
    </source>
</evidence>
<keyword evidence="1" id="KW-0472">Membrane</keyword>
<dbReference type="InterPro" id="IPR006938">
    <property type="entry name" value="DUF624"/>
</dbReference>
<keyword evidence="1" id="KW-0812">Transmembrane</keyword>
<dbReference type="OrthoDB" id="2182676at2"/>
<dbReference type="Pfam" id="PF04854">
    <property type="entry name" value="DUF624"/>
    <property type="match status" value="1"/>
</dbReference>
<feature type="transmembrane region" description="Helical" evidence="1">
    <location>
        <begin position="104"/>
        <end position="125"/>
    </location>
</feature>
<dbReference type="EMBL" id="BAVS01000002">
    <property type="protein sequence ID" value="GAE91980.1"/>
    <property type="molecule type" value="Genomic_DNA"/>
</dbReference>
<evidence type="ECO:0000313" key="2">
    <source>
        <dbReference type="EMBL" id="GAE91980.1"/>
    </source>
</evidence>
<comment type="caution">
    <text evidence="2">The sequence shown here is derived from an EMBL/GenBank/DDBJ whole genome shotgun (WGS) entry which is preliminary data.</text>
</comment>
<feature type="transmembrane region" description="Helical" evidence="1">
    <location>
        <begin position="175"/>
        <end position="196"/>
    </location>
</feature>
<accession>W4VF21</accession>
<proteinExistence type="predicted"/>
<dbReference type="Proteomes" id="UP000019102">
    <property type="component" value="Unassembled WGS sequence"/>
</dbReference>
<dbReference type="STRING" id="1298598.JCM21714_953"/>